<protein>
    <submittedName>
        <fullName evidence="1">Uncharacterized protein</fullName>
    </submittedName>
</protein>
<organism evidence="1 2">
    <name type="scientific">Parelaphostrongylus tenuis</name>
    <name type="common">Meningeal worm</name>
    <dbReference type="NCBI Taxonomy" id="148309"/>
    <lineage>
        <taxon>Eukaryota</taxon>
        <taxon>Metazoa</taxon>
        <taxon>Ecdysozoa</taxon>
        <taxon>Nematoda</taxon>
        <taxon>Chromadorea</taxon>
        <taxon>Rhabditida</taxon>
        <taxon>Rhabditina</taxon>
        <taxon>Rhabditomorpha</taxon>
        <taxon>Strongyloidea</taxon>
        <taxon>Metastrongylidae</taxon>
        <taxon>Parelaphostrongylus</taxon>
    </lineage>
</organism>
<gene>
    <name evidence="1" type="ORF">KIN20_011290</name>
</gene>
<dbReference type="Proteomes" id="UP001196413">
    <property type="component" value="Unassembled WGS sequence"/>
</dbReference>
<evidence type="ECO:0000313" key="1">
    <source>
        <dbReference type="EMBL" id="KAJ1354374.1"/>
    </source>
</evidence>
<sequence length="386" mass="42795">MRVSESWRTGIIEQDVEFARRSHDRPRPCLSFNRLKAESATLLLRGICRLNDSDLYSTIELILFLLHEAELHKKLICDEYINLKKVLEREETTVRGILTEWKVPTALAESLLDAHMKSSGISEQSIETLAVTPSNTVEVAVSSCSTTNVTAEQQCSSRWNATPPINTGVSPPINKAVPTTVNTAIQPPINITIPPVNTSIPPPNALVCREVPSIPLPDLTKPPPVINKERPSPPPFPPQMSMMVPLQYSSIAHGYPNQRLDVSSVRAVGMVPQNSSTYGTPFHYGCPFGSTRSEIVFSAASAFGGPQKHSSAGHNPSSFDLFIVSSLGSLILLIESHRRRRLYTPCQVKPSPNTGCLRSRLLFGWYFYHNYTFISSASFRPRLKFQ</sequence>
<reference evidence="1" key="1">
    <citation type="submission" date="2021-06" db="EMBL/GenBank/DDBJ databases">
        <title>Parelaphostrongylus tenuis whole genome reference sequence.</title>
        <authorList>
            <person name="Garwood T.J."/>
            <person name="Larsen P.A."/>
            <person name="Fountain-Jones N.M."/>
            <person name="Garbe J.R."/>
            <person name="Macchietto M.G."/>
            <person name="Kania S.A."/>
            <person name="Gerhold R.W."/>
            <person name="Richards J.E."/>
            <person name="Wolf T.M."/>
        </authorList>
    </citation>
    <scope>NUCLEOTIDE SEQUENCE</scope>
    <source>
        <strain evidence="1">MNPRO001-30</strain>
        <tissue evidence="1">Meninges</tissue>
    </source>
</reference>
<evidence type="ECO:0000313" key="2">
    <source>
        <dbReference type="Proteomes" id="UP001196413"/>
    </source>
</evidence>
<name>A0AAD5N013_PARTN</name>
<dbReference type="AlphaFoldDB" id="A0AAD5N013"/>
<accession>A0AAD5N013</accession>
<dbReference type="EMBL" id="JAHQIW010002037">
    <property type="protein sequence ID" value="KAJ1354374.1"/>
    <property type="molecule type" value="Genomic_DNA"/>
</dbReference>
<keyword evidence="2" id="KW-1185">Reference proteome</keyword>
<proteinExistence type="predicted"/>
<comment type="caution">
    <text evidence="1">The sequence shown here is derived from an EMBL/GenBank/DDBJ whole genome shotgun (WGS) entry which is preliminary data.</text>
</comment>